<dbReference type="Proteomes" id="UP001160334">
    <property type="component" value="Unassembled WGS sequence"/>
</dbReference>
<evidence type="ECO:0000256" key="1">
    <source>
        <dbReference type="SAM" id="Phobius"/>
    </source>
</evidence>
<sequence>MTVPFDGSGGFGTSPYVPPAAVQPLAGLKPPRSVWIGCVLLAVAGVLSIVNAALSMVTVNRVADMTGAVTEYDNSHVSAAYVDDVADNVSLFLVVVSIVAFACYMLLAVQIKSGRRWARTVCTVLAVVSLFGLLGPPMVWAVVVNGVAAVSALWLPASNAYFQAKQMARSSPPVAASVSMRGPGPDPTPFRF</sequence>
<keyword evidence="1" id="KW-1133">Transmembrane helix</keyword>
<evidence type="ECO:0000313" key="2">
    <source>
        <dbReference type="EMBL" id="MDH6284114.1"/>
    </source>
</evidence>
<feature type="transmembrane region" description="Helical" evidence="1">
    <location>
        <begin position="140"/>
        <end position="162"/>
    </location>
</feature>
<proteinExistence type="predicted"/>
<keyword evidence="1" id="KW-0472">Membrane</keyword>
<gene>
    <name evidence="2" type="ORF">M2280_005366</name>
</gene>
<dbReference type="EMBL" id="JARXVC010000018">
    <property type="protein sequence ID" value="MDH6284114.1"/>
    <property type="molecule type" value="Genomic_DNA"/>
</dbReference>
<reference evidence="2 3" key="1">
    <citation type="submission" date="2023-04" db="EMBL/GenBank/DDBJ databases">
        <title>Forest soil microbial communities from Buena Vista Peninsula, Colon Province, Panama.</title>
        <authorList>
            <person name="Bouskill N."/>
        </authorList>
    </citation>
    <scope>NUCLEOTIDE SEQUENCE [LARGE SCALE GENOMIC DNA]</scope>
    <source>
        <strain evidence="2 3">CFH S0262</strain>
    </source>
</reference>
<accession>A0ABT6MJP2</accession>
<evidence type="ECO:0000313" key="3">
    <source>
        <dbReference type="Proteomes" id="UP001160334"/>
    </source>
</evidence>
<protein>
    <submittedName>
        <fullName evidence="2">Drug/metabolite transporter (DMT)-like permease</fullName>
    </submittedName>
</protein>
<keyword evidence="1" id="KW-0812">Transmembrane</keyword>
<name>A0ABT6MJP2_9NOCA</name>
<organism evidence="2 3">
    <name type="scientific">Prescottella agglutinans</name>
    <dbReference type="NCBI Taxonomy" id="1644129"/>
    <lineage>
        <taxon>Bacteria</taxon>
        <taxon>Bacillati</taxon>
        <taxon>Actinomycetota</taxon>
        <taxon>Actinomycetes</taxon>
        <taxon>Mycobacteriales</taxon>
        <taxon>Nocardiaceae</taxon>
        <taxon>Prescottella</taxon>
    </lineage>
</organism>
<keyword evidence="3" id="KW-1185">Reference proteome</keyword>
<feature type="transmembrane region" description="Helical" evidence="1">
    <location>
        <begin position="34"/>
        <end position="54"/>
    </location>
</feature>
<feature type="transmembrane region" description="Helical" evidence="1">
    <location>
        <begin position="89"/>
        <end position="109"/>
    </location>
</feature>
<comment type="caution">
    <text evidence="2">The sequence shown here is derived from an EMBL/GenBank/DDBJ whole genome shotgun (WGS) entry which is preliminary data.</text>
</comment>